<organism evidence="2 3">
    <name type="scientific">Acinetobacter rudis CIP 110305</name>
    <dbReference type="NCBI Taxonomy" id="421052"/>
    <lineage>
        <taxon>Bacteria</taxon>
        <taxon>Pseudomonadati</taxon>
        <taxon>Pseudomonadota</taxon>
        <taxon>Gammaproteobacteria</taxon>
        <taxon>Moraxellales</taxon>
        <taxon>Moraxellaceae</taxon>
        <taxon>Acinetobacter</taxon>
    </lineage>
</organism>
<sequence>MKKILCALVISIGLVGCTGPRIATDLLTARTVKHNPALIPNAANIAVTINPQITNKFERIDNKLKESLEVALKDSNIFGNDQTKPYKIDADIMVASQAAMSFGNFNGKLKIHYVVKDTENKIILDETFDTVAGSDAWHFSGAQRATRARAVNISKNVNLFLDALEIALKKDQAQ</sequence>
<dbReference type="EMBL" id="ATGI01000038">
    <property type="protein sequence ID" value="EPF70171.1"/>
    <property type="molecule type" value="Genomic_DNA"/>
</dbReference>
<dbReference type="Proteomes" id="UP000014568">
    <property type="component" value="Unassembled WGS sequence"/>
</dbReference>
<reference evidence="2 3" key="1">
    <citation type="submission" date="2013-06" db="EMBL/GenBank/DDBJ databases">
        <title>The Genome Sequence of Acinetobacter rudis CIP 110305.</title>
        <authorList>
            <consortium name="The Broad Institute Genome Sequencing Platform"/>
            <consortium name="The Broad Institute Genome Sequencing Center for Infectious Disease"/>
            <person name="Cerqueira G."/>
            <person name="Feldgarden M."/>
            <person name="Courvalin P."/>
            <person name="Perichon B."/>
            <person name="Grillot-Courvalin C."/>
            <person name="Clermont D."/>
            <person name="Rocha E."/>
            <person name="Yoon E.-J."/>
            <person name="Nemec A."/>
            <person name="Young S.K."/>
            <person name="Zeng Q."/>
            <person name="Gargeya S."/>
            <person name="Fitzgerald M."/>
            <person name="Abouelleil A."/>
            <person name="Alvarado L."/>
            <person name="Berlin A.M."/>
            <person name="Chapman S.B."/>
            <person name="Dewar J."/>
            <person name="Goldberg J."/>
            <person name="Griggs A."/>
            <person name="Gujja S."/>
            <person name="Hansen M."/>
            <person name="Howarth C."/>
            <person name="Imamovic A."/>
            <person name="Larimer J."/>
            <person name="McCowan C."/>
            <person name="Murphy C."/>
            <person name="Pearson M."/>
            <person name="Priest M."/>
            <person name="Roberts A."/>
            <person name="Saif S."/>
            <person name="Shea T."/>
            <person name="Sykes S."/>
            <person name="Wortman J."/>
            <person name="Nusbaum C."/>
            <person name="Birren B."/>
        </authorList>
    </citation>
    <scope>NUCLEOTIDE SEQUENCE [LARGE SCALE GENOMIC DNA]</scope>
    <source>
        <strain evidence="2 3">CIP 110305</strain>
    </source>
</reference>
<name>S3NU38_9GAMM</name>
<keyword evidence="1" id="KW-0732">Signal</keyword>
<dbReference type="OrthoDB" id="5683244at2"/>
<gene>
    <name evidence="2" type="ORF">F945_03188</name>
</gene>
<protein>
    <recommendedName>
        <fullName evidence="4">Lipoprotein</fullName>
    </recommendedName>
</protein>
<evidence type="ECO:0008006" key="4">
    <source>
        <dbReference type="Google" id="ProtNLM"/>
    </source>
</evidence>
<proteinExistence type="predicted"/>
<feature type="signal peptide" evidence="1">
    <location>
        <begin position="1"/>
        <end position="23"/>
    </location>
</feature>
<dbReference type="STRING" id="632955.GCA_000829675_00616"/>
<evidence type="ECO:0000256" key="1">
    <source>
        <dbReference type="SAM" id="SignalP"/>
    </source>
</evidence>
<comment type="caution">
    <text evidence="2">The sequence shown here is derived from an EMBL/GenBank/DDBJ whole genome shotgun (WGS) entry which is preliminary data.</text>
</comment>
<dbReference type="PATRIC" id="fig|421052.3.peg.3121"/>
<dbReference type="RefSeq" id="WP_016657557.1">
    <property type="nucleotide sequence ID" value="NZ_KE340355.1"/>
</dbReference>
<evidence type="ECO:0000313" key="2">
    <source>
        <dbReference type="EMBL" id="EPF70171.1"/>
    </source>
</evidence>
<keyword evidence="3" id="KW-1185">Reference proteome</keyword>
<dbReference type="HOGENOM" id="CLU_1536816_0_0_6"/>
<dbReference type="PROSITE" id="PS51257">
    <property type="entry name" value="PROKAR_LIPOPROTEIN"/>
    <property type="match status" value="1"/>
</dbReference>
<evidence type="ECO:0000313" key="3">
    <source>
        <dbReference type="Proteomes" id="UP000014568"/>
    </source>
</evidence>
<feature type="chain" id="PRO_5004523735" description="Lipoprotein" evidence="1">
    <location>
        <begin position="24"/>
        <end position="174"/>
    </location>
</feature>
<accession>S3NU38</accession>
<dbReference type="AlphaFoldDB" id="S3NU38"/>